<dbReference type="GO" id="GO:0120029">
    <property type="term" value="P:proton export across plasma membrane"/>
    <property type="evidence" value="ECO:0007669"/>
    <property type="project" value="InterPro"/>
</dbReference>
<evidence type="ECO:0000313" key="11">
    <source>
        <dbReference type="Proteomes" id="UP000646426"/>
    </source>
</evidence>
<name>A0A918W4R0_9GAMM</name>
<dbReference type="InterPro" id="IPR006153">
    <property type="entry name" value="Cation/H_exchanger_TM"/>
</dbReference>
<evidence type="ECO:0000256" key="6">
    <source>
        <dbReference type="ARBA" id="ARBA00023136"/>
    </source>
</evidence>
<feature type="transmembrane region" description="Helical" evidence="8">
    <location>
        <begin position="346"/>
        <end position="365"/>
    </location>
</feature>
<feature type="transmembrane region" description="Helical" evidence="8">
    <location>
        <begin position="200"/>
        <end position="225"/>
    </location>
</feature>
<evidence type="ECO:0000256" key="2">
    <source>
        <dbReference type="ARBA" id="ARBA00022449"/>
    </source>
</evidence>
<dbReference type="InterPro" id="IPR038770">
    <property type="entry name" value="Na+/solute_symporter_sf"/>
</dbReference>
<dbReference type="GO" id="GO:0005886">
    <property type="term" value="C:plasma membrane"/>
    <property type="evidence" value="ECO:0007669"/>
    <property type="project" value="InterPro"/>
</dbReference>
<feature type="domain" description="Cation/H+ exchanger transmembrane" evidence="9">
    <location>
        <begin position="16"/>
        <end position="402"/>
    </location>
</feature>
<reference evidence="10" key="2">
    <citation type="submission" date="2020-09" db="EMBL/GenBank/DDBJ databases">
        <authorList>
            <person name="Sun Q."/>
            <person name="Kim S."/>
        </authorList>
    </citation>
    <scope>NUCLEOTIDE SEQUENCE</scope>
    <source>
        <strain evidence="10">KCTC 23077</strain>
    </source>
</reference>
<keyword evidence="5" id="KW-0406">Ion transport</keyword>
<protein>
    <recommendedName>
        <fullName evidence="9">Cation/H+ exchanger transmembrane domain-containing protein</fullName>
    </recommendedName>
</protein>
<evidence type="ECO:0000256" key="8">
    <source>
        <dbReference type="SAM" id="Phobius"/>
    </source>
</evidence>
<dbReference type="GO" id="GO:0015385">
    <property type="term" value="F:sodium:proton antiporter activity"/>
    <property type="evidence" value="ECO:0007669"/>
    <property type="project" value="InterPro"/>
</dbReference>
<feature type="region of interest" description="Disordered" evidence="7">
    <location>
        <begin position="408"/>
        <end position="429"/>
    </location>
</feature>
<evidence type="ECO:0000256" key="3">
    <source>
        <dbReference type="ARBA" id="ARBA00022692"/>
    </source>
</evidence>
<keyword evidence="6 8" id="KW-0472">Membrane</keyword>
<feature type="transmembrane region" description="Helical" evidence="8">
    <location>
        <begin position="237"/>
        <end position="254"/>
    </location>
</feature>
<reference evidence="10" key="1">
    <citation type="journal article" date="2014" name="Int. J. Syst. Evol. Microbiol.">
        <title>Complete genome sequence of Corynebacterium casei LMG S-19264T (=DSM 44701T), isolated from a smear-ripened cheese.</title>
        <authorList>
            <consortium name="US DOE Joint Genome Institute (JGI-PGF)"/>
            <person name="Walter F."/>
            <person name="Albersmeier A."/>
            <person name="Kalinowski J."/>
            <person name="Ruckert C."/>
        </authorList>
    </citation>
    <scope>NUCLEOTIDE SEQUENCE</scope>
    <source>
        <strain evidence="10">KCTC 23077</strain>
    </source>
</reference>
<dbReference type="Gene3D" id="1.20.1530.20">
    <property type="match status" value="1"/>
</dbReference>
<dbReference type="PANTHER" id="PTHR31382">
    <property type="entry name" value="NA(+)/H(+) ANTIPORTER"/>
    <property type="match status" value="1"/>
</dbReference>
<dbReference type="InterPro" id="IPR004712">
    <property type="entry name" value="Na+/H+_antiporter_fungi"/>
</dbReference>
<dbReference type="AlphaFoldDB" id="A0A918W4R0"/>
<feature type="transmembrane region" description="Helical" evidence="8">
    <location>
        <begin position="260"/>
        <end position="276"/>
    </location>
</feature>
<evidence type="ECO:0000256" key="4">
    <source>
        <dbReference type="ARBA" id="ARBA00022989"/>
    </source>
</evidence>
<dbReference type="GO" id="GO:0042391">
    <property type="term" value="P:regulation of membrane potential"/>
    <property type="evidence" value="ECO:0007669"/>
    <property type="project" value="InterPro"/>
</dbReference>
<feature type="transmembrane region" description="Helical" evidence="8">
    <location>
        <begin position="288"/>
        <end position="306"/>
    </location>
</feature>
<evidence type="ECO:0000259" key="9">
    <source>
        <dbReference type="Pfam" id="PF00999"/>
    </source>
</evidence>
<keyword evidence="11" id="KW-1185">Reference proteome</keyword>
<accession>A0A918W4R0</accession>
<evidence type="ECO:0000313" key="10">
    <source>
        <dbReference type="EMBL" id="GHA68451.1"/>
    </source>
</evidence>
<dbReference type="GO" id="GO:0036376">
    <property type="term" value="P:sodium ion export across plasma membrane"/>
    <property type="evidence" value="ECO:0007669"/>
    <property type="project" value="InterPro"/>
</dbReference>
<dbReference type="Proteomes" id="UP000646426">
    <property type="component" value="Unassembled WGS sequence"/>
</dbReference>
<keyword evidence="2" id="KW-0813">Transport</keyword>
<feature type="transmembrane region" description="Helical" evidence="8">
    <location>
        <begin position="36"/>
        <end position="55"/>
    </location>
</feature>
<evidence type="ECO:0000256" key="7">
    <source>
        <dbReference type="SAM" id="MobiDB-lite"/>
    </source>
</evidence>
<comment type="subcellular location">
    <subcellularLocation>
        <location evidence="1">Membrane</location>
        <topology evidence="1">Multi-pass membrane protein</topology>
    </subcellularLocation>
</comment>
<keyword evidence="3 8" id="KW-0812">Transmembrane</keyword>
<evidence type="ECO:0000256" key="1">
    <source>
        <dbReference type="ARBA" id="ARBA00004141"/>
    </source>
</evidence>
<dbReference type="PANTHER" id="PTHR31382:SF1">
    <property type="entry name" value="SODIUM ION_PROTON EXCHANGER (EUROFUNG)"/>
    <property type="match status" value="1"/>
</dbReference>
<evidence type="ECO:0000256" key="5">
    <source>
        <dbReference type="ARBA" id="ARBA00023065"/>
    </source>
</evidence>
<organism evidence="10 11">
    <name type="scientific">Cognatilysobacter bugurensis</name>
    <dbReference type="NCBI Taxonomy" id="543356"/>
    <lineage>
        <taxon>Bacteria</taxon>
        <taxon>Pseudomonadati</taxon>
        <taxon>Pseudomonadota</taxon>
        <taxon>Gammaproteobacteria</taxon>
        <taxon>Lysobacterales</taxon>
        <taxon>Lysobacteraceae</taxon>
        <taxon>Cognatilysobacter</taxon>
    </lineage>
</organism>
<feature type="transmembrane region" description="Helical" evidence="8">
    <location>
        <begin position="6"/>
        <end position="24"/>
    </location>
</feature>
<dbReference type="RefSeq" id="WP_189452167.1">
    <property type="nucleotide sequence ID" value="NZ_BMYD01000001.1"/>
</dbReference>
<dbReference type="Pfam" id="PF00999">
    <property type="entry name" value="Na_H_Exchanger"/>
    <property type="match status" value="1"/>
</dbReference>
<keyword evidence="4 8" id="KW-1133">Transmembrane helix</keyword>
<feature type="transmembrane region" description="Helical" evidence="8">
    <location>
        <begin position="96"/>
        <end position="119"/>
    </location>
</feature>
<comment type="caution">
    <text evidence="10">The sequence shown here is derived from an EMBL/GenBank/DDBJ whole genome shotgun (WGS) entry which is preliminary data.</text>
</comment>
<sequence>MGAHYLNLALIVLGSLVLGLGLVSRKLEASPLPPTVIALAVGVFIGPAGLELVALSDFGERTRILEYAARLTLGIGLIGVALRVPRRFPRRHARELTVLLVVGMLLMWMLSTTLVHLLLGLPLELSALIGAIITPTDPIAATPIVTGDVAKQHVPERIRNLISFESGANDGLGYLLVFLPSLLMLLPADRAWRHWFMETVLWEVGVATMFGLALGYAAGVALKFAERHRLIEEKWRLVYTVALALLATGAGRLIKSDELLVVFAAGAMFVQVVSSGDRKNEEHGQEAINRFFALPFFAVLGMALPWEGWAKLGTAGGILAVAVLLLRRPLPLWVMQRALPSVHNRADALFVGWFGPIAVAAVYYAMLMSHRMGEPRIWHVVSLVVCASVLAHGMTAVPLTRWYGRHTEGKRGHGGGNDDGHPHPDHDAR</sequence>
<dbReference type="EMBL" id="BMYD01000001">
    <property type="protein sequence ID" value="GHA68451.1"/>
    <property type="molecule type" value="Genomic_DNA"/>
</dbReference>
<feature type="transmembrane region" description="Helical" evidence="8">
    <location>
        <begin position="377"/>
        <end position="400"/>
    </location>
</feature>
<proteinExistence type="predicted"/>
<feature type="transmembrane region" description="Helical" evidence="8">
    <location>
        <begin position="312"/>
        <end position="334"/>
    </location>
</feature>
<keyword evidence="2" id="KW-0050">Antiport</keyword>
<gene>
    <name evidence="10" type="ORF">GCM10007067_00360</name>
</gene>